<evidence type="ECO:0008006" key="4">
    <source>
        <dbReference type="Google" id="ProtNLM"/>
    </source>
</evidence>
<dbReference type="InterPro" id="IPR021493">
    <property type="entry name" value="DUF3147"/>
</dbReference>
<protein>
    <recommendedName>
        <fullName evidence="4">DUF3147 domain-containing protein</fullName>
    </recommendedName>
</protein>
<dbReference type="EMBL" id="BIXY01000066">
    <property type="protein sequence ID" value="GCF10298.1"/>
    <property type="molecule type" value="Genomic_DNA"/>
</dbReference>
<gene>
    <name evidence="2" type="ORF">KDI_38620</name>
</gene>
<reference evidence="2 3" key="1">
    <citation type="submission" date="2019-01" db="EMBL/GenBank/DDBJ databases">
        <title>Draft genome sequence of Dictyobacter sp. Uno17.</title>
        <authorList>
            <person name="Wang C.M."/>
            <person name="Zheng Y."/>
            <person name="Sakai Y."/>
            <person name="Abe K."/>
            <person name="Yokota A."/>
            <person name="Yabe S."/>
        </authorList>
    </citation>
    <scope>NUCLEOTIDE SEQUENCE [LARGE SCALE GENOMIC DNA]</scope>
    <source>
        <strain evidence="2 3">Uno17</strain>
    </source>
</reference>
<name>A0A5A5TGG2_9CHLR</name>
<accession>A0A5A5TGG2</accession>
<dbReference type="OrthoDB" id="122007at2"/>
<dbReference type="Proteomes" id="UP000322530">
    <property type="component" value="Unassembled WGS sequence"/>
</dbReference>
<evidence type="ECO:0000313" key="2">
    <source>
        <dbReference type="EMBL" id="GCF10298.1"/>
    </source>
</evidence>
<feature type="transmembrane region" description="Helical" evidence="1">
    <location>
        <begin position="62"/>
        <end position="80"/>
    </location>
</feature>
<evidence type="ECO:0000256" key="1">
    <source>
        <dbReference type="SAM" id="Phobius"/>
    </source>
</evidence>
<organism evidence="2 3">
    <name type="scientific">Dictyobacter arantiisoli</name>
    <dbReference type="NCBI Taxonomy" id="2014874"/>
    <lineage>
        <taxon>Bacteria</taxon>
        <taxon>Bacillati</taxon>
        <taxon>Chloroflexota</taxon>
        <taxon>Ktedonobacteria</taxon>
        <taxon>Ktedonobacterales</taxon>
        <taxon>Dictyobacteraceae</taxon>
        <taxon>Dictyobacter</taxon>
    </lineage>
</organism>
<comment type="caution">
    <text evidence="2">The sequence shown here is derived from an EMBL/GenBank/DDBJ whole genome shotgun (WGS) entry which is preliminary data.</text>
</comment>
<dbReference type="RefSeq" id="WP_149403189.1">
    <property type="nucleotide sequence ID" value="NZ_BIXY01000066.1"/>
</dbReference>
<keyword evidence="3" id="KW-1185">Reference proteome</keyword>
<feature type="transmembrane region" description="Helical" evidence="1">
    <location>
        <begin position="6"/>
        <end position="22"/>
    </location>
</feature>
<proteinExistence type="predicted"/>
<keyword evidence="1" id="KW-0472">Membrane</keyword>
<dbReference type="Pfam" id="PF11345">
    <property type="entry name" value="DUF3147"/>
    <property type="match status" value="1"/>
</dbReference>
<sequence length="116" mass="12292">MLLEYLARFLAGGLLVCIFALISQICQPKQFGGFFSAAPSVFMAGLVITLCTKGAAHATLTAQGAIAGAVGMIFYCLVATPAIKRYKLFPGLMGSLAGWFVVAFGTFAVLRFMLGW</sequence>
<feature type="transmembrane region" description="Helical" evidence="1">
    <location>
        <begin position="34"/>
        <end position="56"/>
    </location>
</feature>
<keyword evidence="1" id="KW-1133">Transmembrane helix</keyword>
<keyword evidence="1" id="KW-0812">Transmembrane</keyword>
<evidence type="ECO:0000313" key="3">
    <source>
        <dbReference type="Proteomes" id="UP000322530"/>
    </source>
</evidence>
<feature type="transmembrane region" description="Helical" evidence="1">
    <location>
        <begin position="92"/>
        <end position="114"/>
    </location>
</feature>
<dbReference type="AlphaFoldDB" id="A0A5A5TGG2"/>